<sequence>MIGRIVVWMVLCGFSAWAGAEPLAMVTIQEGEALLIRGASKLTLSEGVRLERDDIVETTSGTGLLRVEYADGAIADLGPATRVLLAPSLPGERGRQPNRVYLQQGWLKLSTPAGAAAKNRPLGFSSPSFDLAAEGVVVAHRGDNGGFAFSESGEGRVVERRDGKAGASLGLKNGEAYQQEGDGKSRVSPRPAPSMLERMPRAFRDTLPPLAERYKGRDVPPKTLGSVAYADVQSWLQSEKSLRKSFVPRWKPLASQPEFRTGLITNMRLHPEWDRVLFPEKYLPPPHRASSSSARP</sequence>
<accession>A0A0G3BSQ1</accession>
<evidence type="ECO:0000313" key="2">
    <source>
        <dbReference type="EMBL" id="AKJ29575.1"/>
    </source>
</evidence>
<reference evidence="2 3" key="1">
    <citation type="submission" date="2015-05" db="EMBL/GenBank/DDBJ databases">
        <authorList>
            <person name="Tang B."/>
            <person name="Yu Y."/>
        </authorList>
    </citation>
    <scope>NUCLEOTIDE SEQUENCE [LARGE SCALE GENOMIC DNA]</scope>
    <source>
        <strain evidence="2 3">DSM 7029</strain>
    </source>
</reference>
<name>A0A0G3BSQ1_9BURK</name>
<evidence type="ECO:0008006" key="4">
    <source>
        <dbReference type="Google" id="ProtNLM"/>
    </source>
</evidence>
<dbReference type="STRING" id="413882.AAW51_2884"/>
<gene>
    <name evidence="2" type="ORF">AAW51_2884</name>
</gene>
<feature type="region of interest" description="Disordered" evidence="1">
    <location>
        <begin position="161"/>
        <end position="194"/>
    </location>
</feature>
<dbReference type="KEGG" id="pbh:AAW51_2884"/>
<dbReference type="Proteomes" id="UP000035352">
    <property type="component" value="Chromosome"/>
</dbReference>
<protein>
    <recommendedName>
        <fullName evidence="4">FecR protein domain-containing protein</fullName>
    </recommendedName>
</protein>
<evidence type="ECO:0000256" key="1">
    <source>
        <dbReference type="SAM" id="MobiDB-lite"/>
    </source>
</evidence>
<proteinExistence type="predicted"/>
<evidence type="ECO:0000313" key="3">
    <source>
        <dbReference type="Proteomes" id="UP000035352"/>
    </source>
</evidence>
<dbReference type="AlphaFoldDB" id="A0A0G3BSQ1"/>
<keyword evidence="3" id="KW-1185">Reference proteome</keyword>
<dbReference type="EMBL" id="CP011371">
    <property type="protein sequence ID" value="AKJ29575.1"/>
    <property type="molecule type" value="Genomic_DNA"/>
</dbReference>
<organism evidence="2 3">
    <name type="scientific">Caldimonas brevitalea</name>
    <dbReference type="NCBI Taxonomy" id="413882"/>
    <lineage>
        <taxon>Bacteria</taxon>
        <taxon>Pseudomonadati</taxon>
        <taxon>Pseudomonadota</taxon>
        <taxon>Betaproteobacteria</taxon>
        <taxon>Burkholderiales</taxon>
        <taxon>Sphaerotilaceae</taxon>
        <taxon>Caldimonas</taxon>
    </lineage>
</organism>